<gene>
    <name evidence="2" type="ORF">E5356_05105</name>
</gene>
<dbReference type="AlphaFoldDB" id="A0A4S2AZP6"/>
<dbReference type="Pfam" id="PF13411">
    <property type="entry name" value="MerR_1"/>
    <property type="match status" value="1"/>
</dbReference>
<comment type="caution">
    <text evidence="2">The sequence shown here is derived from an EMBL/GenBank/DDBJ whole genome shotgun (WGS) entry which is preliminary data.</text>
</comment>
<dbReference type="GO" id="GO:0006355">
    <property type="term" value="P:regulation of DNA-templated transcription"/>
    <property type="evidence" value="ECO:0007669"/>
    <property type="project" value="InterPro"/>
</dbReference>
<evidence type="ECO:0000313" key="2">
    <source>
        <dbReference type="EMBL" id="TGY07107.1"/>
    </source>
</evidence>
<dbReference type="InterPro" id="IPR009061">
    <property type="entry name" value="DNA-bd_dom_put_sf"/>
</dbReference>
<dbReference type="Gene3D" id="1.10.1660.10">
    <property type="match status" value="1"/>
</dbReference>
<evidence type="ECO:0000313" key="3">
    <source>
        <dbReference type="Proteomes" id="UP000305751"/>
    </source>
</evidence>
<evidence type="ECO:0000259" key="1">
    <source>
        <dbReference type="Pfam" id="PF13411"/>
    </source>
</evidence>
<dbReference type="GO" id="GO:0003677">
    <property type="term" value="F:DNA binding"/>
    <property type="evidence" value="ECO:0007669"/>
    <property type="project" value="InterPro"/>
</dbReference>
<dbReference type="EMBL" id="SRZA01000008">
    <property type="protein sequence ID" value="TGY07107.1"/>
    <property type="molecule type" value="Genomic_DNA"/>
</dbReference>
<dbReference type="RefSeq" id="WP_136013777.1">
    <property type="nucleotide sequence ID" value="NZ_SRZA01000008.1"/>
</dbReference>
<keyword evidence="3" id="KW-1185">Reference proteome</keyword>
<dbReference type="SUPFAM" id="SSF46955">
    <property type="entry name" value="Putative DNA-binding domain"/>
    <property type="match status" value="1"/>
</dbReference>
<sequence>MVQTKPVCDPQARYTQTEAAKLLGVERHTIKRWEDSGCIRFQVRKAGRAKFTTGQQIIKCWEATYL</sequence>
<feature type="domain" description="HTH merR-type" evidence="1">
    <location>
        <begin position="14"/>
        <end position="52"/>
    </location>
</feature>
<name>A0A4S2AZP6_9BACE</name>
<dbReference type="Proteomes" id="UP000305751">
    <property type="component" value="Unassembled WGS sequence"/>
</dbReference>
<proteinExistence type="predicted"/>
<reference evidence="2 3" key="1">
    <citation type="submission" date="2019-04" db="EMBL/GenBank/DDBJ databases">
        <title>Microbes associate with the intestines of laboratory mice.</title>
        <authorList>
            <person name="Navarre W."/>
            <person name="Wong E."/>
            <person name="Huang K."/>
            <person name="Tropini C."/>
            <person name="Ng K."/>
            <person name="Yu B."/>
        </authorList>
    </citation>
    <scope>NUCLEOTIDE SEQUENCE [LARGE SCALE GENOMIC DNA]</scope>
    <source>
        <strain evidence="2 3">NM70_E10</strain>
    </source>
</reference>
<protein>
    <submittedName>
        <fullName evidence="2">MerR family transcriptional regulator</fullName>
    </submittedName>
</protein>
<dbReference type="InterPro" id="IPR000551">
    <property type="entry name" value="MerR-type_HTH_dom"/>
</dbReference>
<organism evidence="2 3">
    <name type="scientific">Bacteroides acidifaciens</name>
    <dbReference type="NCBI Taxonomy" id="85831"/>
    <lineage>
        <taxon>Bacteria</taxon>
        <taxon>Pseudomonadati</taxon>
        <taxon>Bacteroidota</taxon>
        <taxon>Bacteroidia</taxon>
        <taxon>Bacteroidales</taxon>
        <taxon>Bacteroidaceae</taxon>
        <taxon>Bacteroides</taxon>
    </lineage>
</organism>
<accession>A0A4S2AZP6</accession>